<dbReference type="InterPro" id="IPR051316">
    <property type="entry name" value="Zinc-reg_GTPase_activator"/>
</dbReference>
<dbReference type="OrthoDB" id="272672at2759"/>
<dbReference type="InterPro" id="IPR003495">
    <property type="entry name" value="CobW/HypB/UreG_nucleotide-bd"/>
</dbReference>
<dbReference type="PANTHER" id="PTHR13748:SF62">
    <property type="entry name" value="COBW DOMAIN-CONTAINING PROTEIN"/>
    <property type="match status" value="1"/>
</dbReference>
<evidence type="ECO:0000256" key="1">
    <source>
        <dbReference type="SAM" id="MobiDB-lite"/>
    </source>
</evidence>
<feature type="compositionally biased region" description="Basic and acidic residues" evidence="1">
    <location>
        <begin position="252"/>
        <end position="262"/>
    </location>
</feature>
<dbReference type="InterPro" id="IPR027417">
    <property type="entry name" value="P-loop_NTPase"/>
</dbReference>
<keyword evidence="4" id="KW-1185">Reference proteome</keyword>
<dbReference type="PANTHER" id="PTHR13748">
    <property type="entry name" value="COBW-RELATED"/>
    <property type="match status" value="1"/>
</dbReference>
<organism evidence="3 4">
    <name type="scientific">Ephemerocybe angulata</name>
    <dbReference type="NCBI Taxonomy" id="980116"/>
    <lineage>
        <taxon>Eukaryota</taxon>
        <taxon>Fungi</taxon>
        <taxon>Dikarya</taxon>
        <taxon>Basidiomycota</taxon>
        <taxon>Agaricomycotina</taxon>
        <taxon>Agaricomycetes</taxon>
        <taxon>Agaricomycetidae</taxon>
        <taxon>Agaricales</taxon>
        <taxon>Agaricineae</taxon>
        <taxon>Psathyrellaceae</taxon>
        <taxon>Ephemerocybe</taxon>
    </lineage>
</organism>
<dbReference type="GO" id="GO:0005737">
    <property type="term" value="C:cytoplasm"/>
    <property type="evidence" value="ECO:0007669"/>
    <property type="project" value="TreeGrafter"/>
</dbReference>
<dbReference type="SUPFAM" id="SSF52540">
    <property type="entry name" value="P-loop containing nucleoside triphosphate hydrolases"/>
    <property type="match status" value="1"/>
</dbReference>
<protein>
    <submittedName>
        <fullName evidence="3">Cytoplasmic protein</fullName>
    </submittedName>
</protein>
<evidence type="ECO:0000313" key="4">
    <source>
        <dbReference type="Proteomes" id="UP000521943"/>
    </source>
</evidence>
<reference evidence="3 4" key="1">
    <citation type="submission" date="2020-07" db="EMBL/GenBank/DDBJ databases">
        <title>Comparative genomics of pyrophilous fungi reveals a link between fire events and developmental genes.</title>
        <authorList>
            <consortium name="DOE Joint Genome Institute"/>
            <person name="Steindorff A.S."/>
            <person name="Carver A."/>
            <person name="Calhoun S."/>
            <person name="Stillman K."/>
            <person name="Liu H."/>
            <person name="Lipzen A."/>
            <person name="Pangilinan J."/>
            <person name="Labutti K."/>
            <person name="Bruns T.D."/>
            <person name="Grigoriev I.V."/>
        </authorList>
    </citation>
    <scope>NUCLEOTIDE SEQUENCE [LARGE SCALE GENOMIC DNA]</scope>
    <source>
        <strain evidence="3 4">CBS 144469</strain>
    </source>
</reference>
<dbReference type="EMBL" id="JACGCI010000014">
    <property type="protein sequence ID" value="KAF6759899.1"/>
    <property type="molecule type" value="Genomic_DNA"/>
</dbReference>
<feature type="domain" description="CobW/HypB/UreG nucleotide-binding" evidence="2">
    <location>
        <begin position="4"/>
        <end position="209"/>
    </location>
</feature>
<dbReference type="Pfam" id="PF02492">
    <property type="entry name" value="cobW"/>
    <property type="match status" value="1"/>
</dbReference>
<dbReference type="Gene3D" id="3.40.50.300">
    <property type="entry name" value="P-loop containing nucleotide triphosphate hydrolases"/>
    <property type="match status" value="1"/>
</dbReference>
<feature type="region of interest" description="Disordered" evidence="1">
    <location>
        <begin position="242"/>
        <end position="262"/>
    </location>
</feature>
<accession>A0A8H6I8N4</accession>
<evidence type="ECO:0000259" key="2">
    <source>
        <dbReference type="Pfam" id="PF02492"/>
    </source>
</evidence>
<sequence length="383" mass="41207">MTIPITVFTGFLGAGKTSIILSLLPKLPKDYNVVLLKNEFGDVEVDSKLAEAAAANTTTASASTSPTSSTTSPTPAFPVKEKTSALTAVSEILNGCLCCVLVGQMQSALLEIADTYAPDRIIVECSGSAFPATLAFQIRQLARDSKGRFGLDAVVTVVDAENFCGYEDGSPTARMQAGYSDVILINKWEHVSERQLDIVMDHLHTLNDLTPKIKCAGRDGVDPALIFGLDSQLFQLEEDAAELPPHPHPHSHSHEHEHAHGAHNHMEDEVQTLSILGGPDTPLHAKAYIEEKVLSALSKEVVYRLKGFVVFPGAAEGGEPDPGLEILNWAFGRWDWTVYKPRKVTTVVGGERLRLTIMGERGPGLRRAARGVAEGLGAEVVGL</sequence>
<proteinExistence type="predicted"/>
<evidence type="ECO:0000313" key="3">
    <source>
        <dbReference type="EMBL" id="KAF6759899.1"/>
    </source>
</evidence>
<comment type="caution">
    <text evidence="3">The sequence shown here is derived from an EMBL/GenBank/DDBJ whole genome shotgun (WGS) entry which is preliminary data.</text>
</comment>
<gene>
    <name evidence="3" type="ORF">DFP72DRAFT_120093</name>
</gene>
<dbReference type="AlphaFoldDB" id="A0A8H6I8N4"/>
<dbReference type="Proteomes" id="UP000521943">
    <property type="component" value="Unassembled WGS sequence"/>
</dbReference>
<name>A0A8H6I8N4_9AGAR</name>